<dbReference type="PANTHER" id="PTHR30595">
    <property type="entry name" value="GLPR-RELATED TRANSCRIPTIONAL REPRESSOR"/>
    <property type="match status" value="1"/>
</dbReference>
<keyword evidence="2" id="KW-0347">Helicase</keyword>
<dbReference type="Pfam" id="PF13749">
    <property type="entry name" value="HATPase_c_4"/>
    <property type="match status" value="1"/>
</dbReference>
<evidence type="ECO:0000313" key="2">
    <source>
        <dbReference type="EMBL" id="RMX18484.1"/>
    </source>
</evidence>
<dbReference type="GO" id="GO:0004386">
    <property type="term" value="F:helicase activity"/>
    <property type="evidence" value="ECO:0007669"/>
    <property type="project" value="UniProtKB-KW"/>
</dbReference>
<dbReference type="Pfam" id="PF04326">
    <property type="entry name" value="SLFN_AlbA_2"/>
    <property type="match status" value="1"/>
</dbReference>
<comment type="caution">
    <text evidence="2">The sequence shown here is derived from an EMBL/GenBank/DDBJ whole genome shotgun (WGS) entry which is preliminary data.</text>
</comment>
<sequence>MSLESQTQDQKSLRVVTGAKADFPALAGDCVCFANAAGGTIYIGLEDDQTLPPPEQRIDPALLERVRKRIGELTVNVQVAVALERASNGGEFIALTIGKAVGVASTSDGRYLLRVGDTCVPVRGDDVLQLINERPALPWESMTSLGVPTVQADESKMRHLEALLRGSDRVKASVKEKSQTELLLHYGLADANVLTHLGVLMVGTARDRARLGTAPVVQAIKFDERGEKINKWQWDDYTLSPIELVDEIWETVSDFHELYELPDGLYRQHLPAYDKRVVRELLVNALVHRPYTQRGDIFLNLHPDRLEVVNPGRLPLGVTPQTMLHASRRRNDQLARLFHDLKLMEKEGTDSVCVSIGRRVQNPAIIKLMTKADQRFQLRPRERITLGLLATYDGLTARELAERLELSDANALHTGWMGRLMDLDLVRSSGRTQAMRYFVRPDLLKGVGLEGKTTLKRMEPYRLRALVEEDLSRYPGSSSSEVHQRVAPELAQRTIRRTLEELIAQGAVRHEGDRRWRRYWLTPKGQSE</sequence>
<dbReference type="EMBL" id="RDQJ01000002">
    <property type="protein sequence ID" value="RMX18484.1"/>
    <property type="molecule type" value="Genomic_DNA"/>
</dbReference>
<keyword evidence="2" id="KW-0547">Nucleotide-binding</keyword>
<dbReference type="InterPro" id="IPR038461">
    <property type="entry name" value="Schlafen_AlbA_2_dom_sf"/>
</dbReference>
<dbReference type="InterPro" id="IPR038475">
    <property type="entry name" value="RecG_C_sf"/>
</dbReference>
<accession>A0A3M6RUC5</accession>
<evidence type="ECO:0000259" key="1">
    <source>
        <dbReference type="Pfam" id="PF04326"/>
    </source>
</evidence>
<name>A0A3M6RUC5_9BURK</name>
<dbReference type="Proteomes" id="UP000275180">
    <property type="component" value="Unassembled WGS sequence"/>
</dbReference>
<dbReference type="PANTHER" id="PTHR30595:SF6">
    <property type="entry name" value="SCHLAFEN ALBA-2 DOMAIN-CONTAINING PROTEIN"/>
    <property type="match status" value="1"/>
</dbReference>
<dbReference type="SUPFAM" id="SSF46785">
    <property type="entry name" value="Winged helix' DNA-binding domain"/>
    <property type="match status" value="1"/>
</dbReference>
<protein>
    <submittedName>
        <fullName evidence="2">ATP-dependent DNA helicase</fullName>
    </submittedName>
</protein>
<dbReference type="InterPro" id="IPR007421">
    <property type="entry name" value="Schlafen_AlbA_2_dom"/>
</dbReference>
<proteinExistence type="predicted"/>
<feature type="domain" description="Schlafen AlbA-2" evidence="1">
    <location>
        <begin position="22"/>
        <end position="122"/>
    </location>
</feature>
<dbReference type="InterPro" id="IPR036390">
    <property type="entry name" value="WH_DNA-bd_sf"/>
</dbReference>
<dbReference type="Gene3D" id="3.30.565.60">
    <property type="match status" value="1"/>
</dbReference>
<gene>
    <name evidence="2" type="ORF">EBQ34_01785</name>
</gene>
<dbReference type="AlphaFoldDB" id="A0A3M6RUC5"/>
<dbReference type="Gene3D" id="3.30.950.30">
    <property type="entry name" value="Schlafen, AAA domain"/>
    <property type="match status" value="1"/>
</dbReference>
<evidence type="ECO:0000313" key="3">
    <source>
        <dbReference type="Proteomes" id="UP000275180"/>
    </source>
</evidence>
<dbReference type="RefSeq" id="WP_122243942.1">
    <property type="nucleotide sequence ID" value="NZ_RDQJ01000002.1"/>
</dbReference>
<dbReference type="OrthoDB" id="9768354at2"/>
<reference evidence="2 3" key="1">
    <citation type="submission" date="2018-10" db="EMBL/GenBank/DDBJ databases">
        <title>Comamonadaceae CDC group NO-1 genome sequencing and assembly.</title>
        <authorList>
            <person name="Bernier A.-M."/>
            <person name="Bernard K."/>
        </authorList>
    </citation>
    <scope>NUCLEOTIDE SEQUENCE [LARGE SCALE GENOMIC DNA]</scope>
    <source>
        <strain evidence="2 3">NML180582</strain>
    </source>
</reference>
<keyword evidence="2" id="KW-0378">Hydrolase</keyword>
<organism evidence="2 3">
    <name type="scientific">Vandammella animalimorsus</name>
    <dbReference type="NCBI Taxonomy" id="2029117"/>
    <lineage>
        <taxon>Bacteria</taxon>
        <taxon>Pseudomonadati</taxon>
        <taxon>Pseudomonadota</taxon>
        <taxon>Betaproteobacteria</taxon>
        <taxon>Burkholderiales</taxon>
        <taxon>Comamonadaceae</taxon>
        <taxon>Vandammella</taxon>
    </lineage>
</organism>
<keyword evidence="2" id="KW-0067">ATP-binding</keyword>